<evidence type="ECO:0000313" key="3">
    <source>
        <dbReference type="Proteomes" id="UP000594454"/>
    </source>
</evidence>
<dbReference type="SUPFAM" id="SSF56112">
    <property type="entry name" value="Protein kinase-like (PK-like)"/>
    <property type="match status" value="1"/>
</dbReference>
<dbReference type="SMART" id="SM00587">
    <property type="entry name" value="CHK"/>
    <property type="match status" value="1"/>
</dbReference>
<sequence>MIIQKNNNDIPEYLDEQFFKGVLTNQTGSEDVKLFSLDFSMGSSPGENYFSFIYRVQVVYTLKGSGNIETNFIVKSIPLDGAREAFVEFDIFNSEKVMYFDILPRIENCLDNMKIAPKCYYVTSNPIATMVLEDMKVPGYRIADRVKGLDLDHSKIILTKLAQYHAGGMLLLEKEPSLATSAQLKRGIFSSVSLGPNNIGKLLYMNASRLIGHASKWHGYEKIMDKLQYCYKNETLVDKILDTIRPSQNDILTICHGDCWVNNFLFKYNEDSPIDAVFVDFQGSMRGSIGLDINYFFASSLQIDILRNNRDQLIEEAYYPAFRAALERGFYKNIPTVQNVKDEIKRKAMFGFFSSILVLPTIAVNKEVSAQNTAETSKDEEKAKKIGDLSCSSERFLESQKILLKEYDSYGLFD</sequence>
<dbReference type="InterPro" id="IPR004119">
    <property type="entry name" value="EcKL"/>
</dbReference>
<gene>
    <name evidence="2" type="ORF">HERILL_LOCUS13926</name>
</gene>
<dbReference type="InParanoid" id="A0A7R8V297"/>
<dbReference type="InterPro" id="IPR011009">
    <property type="entry name" value="Kinase-like_dom_sf"/>
</dbReference>
<proteinExistence type="predicted"/>
<evidence type="ECO:0000313" key="2">
    <source>
        <dbReference type="EMBL" id="CAD7091511.1"/>
    </source>
</evidence>
<name>A0A7R8V297_HERIL</name>
<dbReference type="PANTHER" id="PTHR11012">
    <property type="entry name" value="PROTEIN KINASE-LIKE DOMAIN-CONTAINING"/>
    <property type="match status" value="1"/>
</dbReference>
<protein>
    <recommendedName>
        <fullName evidence="1">CHK kinase-like domain-containing protein</fullName>
    </recommendedName>
</protein>
<dbReference type="OrthoDB" id="8250698at2759"/>
<dbReference type="Pfam" id="PF02958">
    <property type="entry name" value="EcKL"/>
    <property type="match status" value="1"/>
</dbReference>
<organism evidence="2 3">
    <name type="scientific">Hermetia illucens</name>
    <name type="common">Black soldier fly</name>
    <dbReference type="NCBI Taxonomy" id="343691"/>
    <lineage>
        <taxon>Eukaryota</taxon>
        <taxon>Metazoa</taxon>
        <taxon>Ecdysozoa</taxon>
        <taxon>Arthropoda</taxon>
        <taxon>Hexapoda</taxon>
        <taxon>Insecta</taxon>
        <taxon>Pterygota</taxon>
        <taxon>Neoptera</taxon>
        <taxon>Endopterygota</taxon>
        <taxon>Diptera</taxon>
        <taxon>Brachycera</taxon>
        <taxon>Stratiomyomorpha</taxon>
        <taxon>Stratiomyidae</taxon>
        <taxon>Hermetiinae</taxon>
        <taxon>Hermetia</taxon>
    </lineage>
</organism>
<accession>A0A7R8V297</accession>
<dbReference type="PANTHER" id="PTHR11012:SF56">
    <property type="entry name" value="CHK KINASE-LIKE DOMAIN-CONTAINING PROTEIN-RELATED"/>
    <property type="match status" value="1"/>
</dbReference>
<dbReference type="AlphaFoldDB" id="A0A7R8V297"/>
<dbReference type="Proteomes" id="UP000594454">
    <property type="component" value="Chromosome 5"/>
</dbReference>
<evidence type="ECO:0000259" key="1">
    <source>
        <dbReference type="SMART" id="SM00587"/>
    </source>
</evidence>
<reference evidence="2 3" key="1">
    <citation type="submission" date="2020-11" db="EMBL/GenBank/DDBJ databases">
        <authorList>
            <person name="Wallbank WR R."/>
            <person name="Pardo Diaz C."/>
            <person name="Kozak K."/>
            <person name="Martin S."/>
            <person name="Jiggins C."/>
            <person name="Moest M."/>
            <person name="Warren A I."/>
            <person name="Generalovic N T."/>
            <person name="Byers J.R.P. K."/>
            <person name="Montejo-Kovacevich G."/>
            <person name="Yen C E."/>
        </authorList>
    </citation>
    <scope>NUCLEOTIDE SEQUENCE [LARGE SCALE GENOMIC DNA]</scope>
</reference>
<dbReference type="Gene3D" id="3.90.1200.10">
    <property type="match status" value="1"/>
</dbReference>
<dbReference type="EMBL" id="LR899013">
    <property type="protein sequence ID" value="CAD7091511.1"/>
    <property type="molecule type" value="Genomic_DNA"/>
</dbReference>
<keyword evidence="3" id="KW-1185">Reference proteome</keyword>
<feature type="domain" description="CHK kinase-like" evidence="1">
    <location>
        <begin position="130"/>
        <end position="328"/>
    </location>
</feature>
<dbReference type="InterPro" id="IPR015897">
    <property type="entry name" value="CHK_kinase-like"/>
</dbReference>